<organism evidence="2 3">
    <name type="scientific">Sphingobacterium daejeonense</name>
    <dbReference type="NCBI Taxonomy" id="371142"/>
    <lineage>
        <taxon>Bacteria</taxon>
        <taxon>Pseudomonadati</taxon>
        <taxon>Bacteroidota</taxon>
        <taxon>Sphingobacteriia</taxon>
        <taxon>Sphingobacteriales</taxon>
        <taxon>Sphingobacteriaceae</taxon>
        <taxon>Sphingobacterium</taxon>
    </lineage>
</organism>
<dbReference type="Pfam" id="PF04993">
    <property type="entry name" value="TfoX_N"/>
    <property type="match status" value="1"/>
</dbReference>
<keyword evidence="3" id="KW-1185">Reference proteome</keyword>
<accession>A0ABW3RFY6</accession>
<evidence type="ECO:0000313" key="3">
    <source>
        <dbReference type="Proteomes" id="UP001597205"/>
    </source>
</evidence>
<dbReference type="RefSeq" id="WP_380894271.1">
    <property type="nucleotide sequence ID" value="NZ_JBHTKY010000001.1"/>
</dbReference>
<name>A0ABW3RFY6_9SPHI</name>
<dbReference type="Proteomes" id="UP001597205">
    <property type="component" value="Unassembled WGS sequence"/>
</dbReference>
<comment type="caution">
    <text evidence="2">The sequence shown here is derived from an EMBL/GenBank/DDBJ whole genome shotgun (WGS) entry which is preliminary data.</text>
</comment>
<gene>
    <name evidence="2" type="ORF">ACFQ2C_00005</name>
</gene>
<dbReference type="InterPro" id="IPR007076">
    <property type="entry name" value="TfoX_N"/>
</dbReference>
<feature type="domain" description="TfoX N-terminal" evidence="1">
    <location>
        <begin position="21"/>
        <end position="103"/>
    </location>
</feature>
<proteinExistence type="predicted"/>
<evidence type="ECO:0000259" key="1">
    <source>
        <dbReference type="Pfam" id="PF04993"/>
    </source>
</evidence>
<evidence type="ECO:0000313" key="2">
    <source>
        <dbReference type="EMBL" id="MFD1163981.1"/>
    </source>
</evidence>
<sequence>MAYNELLADRVREYLVERTNEKISEKSMFGGLAFLVNEKMCINISSDMLMCRFDPHRTMELLERPGVEPMIMRGKSLDGYCLVNPEGFSNKGDFEFWMEVCLDYNPIAAISKKATKKKTKK</sequence>
<protein>
    <submittedName>
        <fullName evidence="2">TfoX/Sxy family protein</fullName>
    </submittedName>
</protein>
<dbReference type="Gene3D" id="3.30.1460.30">
    <property type="entry name" value="YgaC/TfoX-N like chaperone"/>
    <property type="match status" value="1"/>
</dbReference>
<dbReference type="SUPFAM" id="SSF159894">
    <property type="entry name" value="YgaC/TfoX-N like"/>
    <property type="match status" value="1"/>
</dbReference>
<dbReference type="EMBL" id="JBHTKY010000001">
    <property type="protein sequence ID" value="MFD1163981.1"/>
    <property type="molecule type" value="Genomic_DNA"/>
</dbReference>
<reference evidence="3" key="1">
    <citation type="journal article" date="2019" name="Int. J. Syst. Evol. Microbiol.">
        <title>The Global Catalogue of Microorganisms (GCM) 10K type strain sequencing project: providing services to taxonomists for standard genome sequencing and annotation.</title>
        <authorList>
            <consortium name="The Broad Institute Genomics Platform"/>
            <consortium name="The Broad Institute Genome Sequencing Center for Infectious Disease"/>
            <person name="Wu L."/>
            <person name="Ma J."/>
        </authorList>
    </citation>
    <scope>NUCLEOTIDE SEQUENCE [LARGE SCALE GENOMIC DNA]</scope>
    <source>
        <strain evidence="3">CCUG 52468</strain>
    </source>
</reference>